<evidence type="ECO:0000313" key="1">
    <source>
        <dbReference type="EMBL" id="GBN33658.1"/>
    </source>
</evidence>
<sequence>MKTEAVCDIMKIEQKLQQRVALAAEMTSRIENKHDFLNHIIFSEEATFHMGNEVNISTTAEFGAQKIPCSTESRKNTPKINVWCALLHDTVIGLLC</sequence>
<proteinExistence type="predicted"/>
<dbReference type="OrthoDB" id="9971063at2759"/>
<dbReference type="Proteomes" id="UP000499080">
    <property type="component" value="Unassembled WGS sequence"/>
</dbReference>
<dbReference type="AlphaFoldDB" id="A0A4Y2N2L9"/>
<dbReference type="PANTHER" id="PTHR47326:SF1">
    <property type="entry name" value="HTH PSQ-TYPE DOMAIN-CONTAINING PROTEIN"/>
    <property type="match status" value="1"/>
</dbReference>
<name>A0A4Y2N2L9_ARAVE</name>
<accession>A0A4Y2N2L9</accession>
<protein>
    <submittedName>
        <fullName evidence="1">Uncharacterized protein</fullName>
    </submittedName>
</protein>
<comment type="caution">
    <text evidence="1">The sequence shown here is derived from an EMBL/GenBank/DDBJ whole genome shotgun (WGS) entry which is preliminary data.</text>
</comment>
<dbReference type="GO" id="GO:0003676">
    <property type="term" value="F:nucleic acid binding"/>
    <property type="evidence" value="ECO:0007669"/>
    <property type="project" value="InterPro"/>
</dbReference>
<gene>
    <name evidence="1" type="ORF">AVEN_250687_1</name>
</gene>
<dbReference type="InterPro" id="IPR036397">
    <property type="entry name" value="RNaseH_sf"/>
</dbReference>
<dbReference type="PANTHER" id="PTHR47326">
    <property type="entry name" value="TRANSPOSABLE ELEMENT TC3 TRANSPOSASE-LIKE PROTEIN"/>
    <property type="match status" value="1"/>
</dbReference>
<organism evidence="1 2">
    <name type="scientific">Araneus ventricosus</name>
    <name type="common">Orbweaver spider</name>
    <name type="synonym">Epeira ventricosa</name>
    <dbReference type="NCBI Taxonomy" id="182803"/>
    <lineage>
        <taxon>Eukaryota</taxon>
        <taxon>Metazoa</taxon>
        <taxon>Ecdysozoa</taxon>
        <taxon>Arthropoda</taxon>
        <taxon>Chelicerata</taxon>
        <taxon>Arachnida</taxon>
        <taxon>Araneae</taxon>
        <taxon>Araneomorphae</taxon>
        <taxon>Entelegynae</taxon>
        <taxon>Araneoidea</taxon>
        <taxon>Araneidae</taxon>
        <taxon>Araneus</taxon>
    </lineage>
</organism>
<reference evidence="1 2" key="1">
    <citation type="journal article" date="2019" name="Sci. Rep.">
        <title>Orb-weaving spider Araneus ventricosus genome elucidates the spidroin gene catalogue.</title>
        <authorList>
            <person name="Kono N."/>
            <person name="Nakamura H."/>
            <person name="Ohtoshi R."/>
            <person name="Moran D.A.P."/>
            <person name="Shinohara A."/>
            <person name="Yoshida Y."/>
            <person name="Fujiwara M."/>
            <person name="Mori M."/>
            <person name="Tomita M."/>
            <person name="Arakawa K."/>
        </authorList>
    </citation>
    <scope>NUCLEOTIDE SEQUENCE [LARGE SCALE GENOMIC DNA]</scope>
</reference>
<evidence type="ECO:0000313" key="2">
    <source>
        <dbReference type="Proteomes" id="UP000499080"/>
    </source>
</evidence>
<dbReference type="Gene3D" id="3.30.420.10">
    <property type="entry name" value="Ribonuclease H-like superfamily/Ribonuclease H"/>
    <property type="match status" value="1"/>
</dbReference>
<keyword evidence="2" id="KW-1185">Reference proteome</keyword>
<dbReference type="EMBL" id="BGPR01008411">
    <property type="protein sequence ID" value="GBN33658.1"/>
    <property type="molecule type" value="Genomic_DNA"/>
</dbReference>